<dbReference type="InterPro" id="IPR016166">
    <property type="entry name" value="FAD-bd_PCMH"/>
</dbReference>
<evidence type="ECO:0000259" key="4">
    <source>
        <dbReference type="PROSITE" id="PS51387"/>
    </source>
</evidence>
<comment type="similarity">
    <text evidence="1">Belongs to the FAD-binding oxidoreductase/transferase type 4 family.</text>
</comment>
<feature type="domain" description="FAD-binding PCMH-type" evidence="4">
    <location>
        <begin position="43"/>
        <end position="224"/>
    </location>
</feature>
<dbReference type="InterPro" id="IPR004113">
    <property type="entry name" value="FAD-bd_oxidored_4_C"/>
</dbReference>
<dbReference type="InterPro" id="IPR016171">
    <property type="entry name" value="Vanillyl_alc_oxidase_C-sub2"/>
</dbReference>
<dbReference type="PROSITE" id="PS51387">
    <property type="entry name" value="FAD_PCMH"/>
    <property type="match status" value="1"/>
</dbReference>
<dbReference type="SUPFAM" id="SSF55103">
    <property type="entry name" value="FAD-linked oxidases, C-terminal domain"/>
    <property type="match status" value="1"/>
</dbReference>
<dbReference type="PANTHER" id="PTHR43716">
    <property type="entry name" value="D-2-HYDROXYGLUTARATE DEHYDROGENASE, MITOCHONDRIAL"/>
    <property type="match status" value="1"/>
</dbReference>
<dbReference type="InterPro" id="IPR016167">
    <property type="entry name" value="FAD-bd_PCMH_sub1"/>
</dbReference>
<evidence type="ECO:0000256" key="2">
    <source>
        <dbReference type="ARBA" id="ARBA00022630"/>
    </source>
</evidence>
<dbReference type="FunFam" id="3.30.465.10:FF:000001">
    <property type="entry name" value="D-2-hydroxyglutarate dehydrogenase, mitochondrial"/>
    <property type="match status" value="1"/>
</dbReference>
<keyword evidence="3" id="KW-0274">FAD</keyword>
<dbReference type="STRING" id="1123029.SAMN02745172_03329"/>
<dbReference type="OrthoDB" id="9809290at2"/>
<dbReference type="RefSeq" id="WP_073630762.1">
    <property type="nucleotide sequence ID" value="NZ_FRXO01000007.1"/>
</dbReference>
<dbReference type="Gene3D" id="3.30.70.2190">
    <property type="match status" value="1"/>
</dbReference>
<dbReference type="Gene3D" id="3.30.465.10">
    <property type="match status" value="1"/>
</dbReference>
<keyword evidence="6" id="KW-1185">Reference proteome</keyword>
<evidence type="ECO:0000313" key="5">
    <source>
        <dbReference type="EMBL" id="SHO66670.1"/>
    </source>
</evidence>
<name>A0A1M7ZP15_9HYPH</name>
<dbReference type="InterPro" id="IPR051264">
    <property type="entry name" value="FAD-oxidored/transferase_4"/>
</dbReference>
<dbReference type="Pfam" id="PF01565">
    <property type="entry name" value="FAD_binding_4"/>
    <property type="match status" value="1"/>
</dbReference>
<accession>A0A1M7ZP15</accession>
<sequence>MTGENEAGGDALIAALEQALGAAALVRDPADIERYSTDWHHDYHGTPRAVVRPRDAAGVAAAVRLCFEAGVPVVPFGGNTGLVGATVPQGDRREVVIDLSRLNAVRRVDPVGFTMEVEAGCILEQAKAAAEAEDCFFPLSLGAQGSCQIGGTIATNAGGINVLRWGMMRDLVLGLEVVLPDGRLWRDMKQLRKDNTGYDLKQLFIGAEGTLGIVTAAVVKLFPRPEQVETALLTVASPADAMALYGMARRRCSDLLSAFELMTRVCIDLAREASPSLGEPLEAPASHYVLMELSAGGPVDLPALLEGFLGEAMEAGLVSDGTIAQSRQQAQTLWAYREQLVEGQARRGHHMRSDVSVPLADLARIFEEGQAAIAAISPALEPVAYGHVGDGNIHLNALVRQDLDRAEQDRLLAEAEKVLFDLVDAADGSISAEHGIGISKRAAFGQRLPALDGEMMRAIKALFDPKGILSPGRMVPPA</sequence>
<evidence type="ECO:0000256" key="3">
    <source>
        <dbReference type="ARBA" id="ARBA00022827"/>
    </source>
</evidence>
<evidence type="ECO:0000313" key="6">
    <source>
        <dbReference type="Proteomes" id="UP000186406"/>
    </source>
</evidence>
<protein>
    <submittedName>
        <fullName evidence="5">FAD/FMN-containing dehydrogenase</fullName>
    </submittedName>
</protein>
<dbReference type="Pfam" id="PF02913">
    <property type="entry name" value="FAD-oxidase_C"/>
    <property type="match status" value="1"/>
</dbReference>
<gene>
    <name evidence="5" type="ORF">SAMN02745172_03329</name>
</gene>
<dbReference type="InterPro" id="IPR036318">
    <property type="entry name" value="FAD-bd_PCMH-like_sf"/>
</dbReference>
<dbReference type="InterPro" id="IPR016169">
    <property type="entry name" value="FAD-bd_PCMH_sub2"/>
</dbReference>
<keyword evidence="2" id="KW-0285">Flavoprotein</keyword>
<evidence type="ECO:0000256" key="1">
    <source>
        <dbReference type="ARBA" id="ARBA00008000"/>
    </source>
</evidence>
<dbReference type="Gene3D" id="3.30.70.2740">
    <property type="match status" value="1"/>
</dbReference>
<dbReference type="Proteomes" id="UP000186406">
    <property type="component" value="Unassembled WGS sequence"/>
</dbReference>
<reference evidence="5 6" key="1">
    <citation type="submission" date="2016-12" db="EMBL/GenBank/DDBJ databases">
        <authorList>
            <person name="Song W.-J."/>
            <person name="Kurnit D.M."/>
        </authorList>
    </citation>
    <scope>NUCLEOTIDE SEQUENCE [LARGE SCALE GENOMIC DNA]</scope>
    <source>
        <strain evidence="5 6">DSM 19599</strain>
    </source>
</reference>
<dbReference type="InterPro" id="IPR016164">
    <property type="entry name" value="FAD-linked_Oxase-like_C"/>
</dbReference>
<dbReference type="Gene3D" id="3.30.43.10">
    <property type="entry name" value="Uridine Diphospho-n-acetylenolpyruvylglucosamine Reductase, domain 2"/>
    <property type="match status" value="1"/>
</dbReference>
<organism evidence="5 6">
    <name type="scientific">Pseudoxanthobacter soli DSM 19599</name>
    <dbReference type="NCBI Taxonomy" id="1123029"/>
    <lineage>
        <taxon>Bacteria</taxon>
        <taxon>Pseudomonadati</taxon>
        <taxon>Pseudomonadota</taxon>
        <taxon>Alphaproteobacteria</taxon>
        <taxon>Hyphomicrobiales</taxon>
        <taxon>Segnochrobactraceae</taxon>
        <taxon>Pseudoxanthobacter</taxon>
    </lineage>
</organism>
<dbReference type="PANTHER" id="PTHR43716:SF2">
    <property type="entry name" value="BLL6224 PROTEIN"/>
    <property type="match status" value="1"/>
</dbReference>
<dbReference type="GO" id="GO:0003824">
    <property type="term" value="F:catalytic activity"/>
    <property type="evidence" value="ECO:0007669"/>
    <property type="project" value="InterPro"/>
</dbReference>
<dbReference type="SUPFAM" id="SSF56176">
    <property type="entry name" value="FAD-binding/transporter-associated domain-like"/>
    <property type="match status" value="1"/>
</dbReference>
<dbReference type="GO" id="GO:0071949">
    <property type="term" value="F:FAD binding"/>
    <property type="evidence" value="ECO:0007669"/>
    <property type="project" value="InterPro"/>
</dbReference>
<dbReference type="EMBL" id="FRXO01000007">
    <property type="protein sequence ID" value="SHO66670.1"/>
    <property type="molecule type" value="Genomic_DNA"/>
</dbReference>
<dbReference type="InterPro" id="IPR006094">
    <property type="entry name" value="Oxid_FAD_bind_N"/>
</dbReference>
<proteinExistence type="inferred from homology"/>
<dbReference type="AlphaFoldDB" id="A0A1M7ZP15"/>
<dbReference type="GO" id="GO:0022904">
    <property type="term" value="P:respiratory electron transport chain"/>
    <property type="evidence" value="ECO:0007669"/>
    <property type="project" value="TreeGrafter"/>
</dbReference>
<dbReference type="Gene3D" id="1.10.45.10">
    <property type="entry name" value="Vanillyl-alcohol Oxidase, Chain A, domain 4"/>
    <property type="match status" value="1"/>
</dbReference>